<feature type="domain" description="RimM N-terminal" evidence="6">
    <location>
        <begin position="6"/>
        <end position="88"/>
    </location>
</feature>
<dbReference type="Pfam" id="PF24986">
    <property type="entry name" value="PRC_RimM"/>
    <property type="match status" value="1"/>
</dbReference>
<dbReference type="InterPro" id="IPR036976">
    <property type="entry name" value="RimM_N_sf"/>
</dbReference>
<dbReference type="Gene3D" id="2.40.30.60">
    <property type="entry name" value="RimM"/>
    <property type="match status" value="1"/>
</dbReference>
<evidence type="ECO:0000259" key="7">
    <source>
        <dbReference type="Pfam" id="PF24986"/>
    </source>
</evidence>
<dbReference type="SUPFAM" id="SSF50346">
    <property type="entry name" value="PRC-barrel domain"/>
    <property type="match status" value="1"/>
</dbReference>
<evidence type="ECO:0000313" key="8">
    <source>
        <dbReference type="EMBL" id="MCD1653428.1"/>
    </source>
</evidence>
<dbReference type="GO" id="GO:0043022">
    <property type="term" value="F:ribosome binding"/>
    <property type="evidence" value="ECO:0007669"/>
    <property type="project" value="InterPro"/>
</dbReference>
<dbReference type="AlphaFoldDB" id="A0AAE3JHU5"/>
<name>A0AAE3JHU5_9SPIR</name>
<comment type="domain">
    <text evidence="5">The PRC barrel domain binds ribosomal protein uS19.</text>
</comment>
<dbReference type="PANTHER" id="PTHR33692:SF1">
    <property type="entry name" value="RIBOSOME MATURATION FACTOR RIMM"/>
    <property type="match status" value="1"/>
</dbReference>
<keyword evidence="2 5" id="KW-0690">Ribosome biogenesis</keyword>
<dbReference type="SUPFAM" id="SSF50447">
    <property type="entry name" value="Translation proteins"/>
    <property type="match status" value="1"/>
</dbReference>
<evidence type="ECO:0000256" key="5">
    <source>
        <dbReference type="HAMAP-Rule" id="MF_00014"/>
    </source>
</evidence>
<sequence>MDLMITGVVRSAHGLDGFVRVDSSSGEVDHFADLSSVVLRINKTGAEKSYDIEAVEGHSQCLLIKFRGIDTPEQAKTLAGAQILVPRDLACPLSEGEYYVSDLCQCVLVYEGLPIGNITDVVEGGAGDLLAVTLFEGSVPESVEASTHDASVSKKDAPSGKQTRLVPMRKEFVGKVDLQARTVELMHRWILD</sequence>
<dbReference type="RefSeq" id="WP_230752403.1">
    <property type="nucleotide sequence ID" value="NZ_JAINWA010000001.1"/>
</dbReference>
<keyword evidence="1 5" id="KW-0963">Cytoplasm</keyword>
<dbReference type="InterPro" id="IPR002676">
    <property type="entry name" value="RimM_N"/>
</dbReference>
<dbReference type="GO" id="GO:0042274">
    <property type="term" value="P:ribosomal small subunit biogenesis"/>
    <property type="evidence" value="ECO:0007669"/>
    <property type="project" value="UniProtKB-UniRule"/>
</dbReference>
<proteinExistence type="inferred from homology"/>
<dbReference type="Pfam" id="PF01782">
    <property type="entry name" value="RimM"/>
    <property type="match status" value="1"/>
</dbReference>
<evidence type="ECO:0000256" key="4">
    <source>
        <dbReference type="ARBA" id="ARBA00023186"/>
    </source>
</evidence>
<comment type="caution">
    <text evidence="8">The sequence shown here is derived from an EMBL/GenBank/DDBJ whole genome shotgun (WGS) entry which is preliminary data.</text>
</comment>
<dbReference type="Proteomes" id="UP001198163">
    <property type="component" value="Unassembled WGS sequence"/>
</dbReference>
<evidence type="ECO:0000259" key="6">
    <source>
        <dbReference type="Pfam" id="PF01782"/>
    </source>
</evidence>
<accession>A0AAE3JHU5</accession>
<comment type="function">
    <text evidence="5">An accessory protein needed during the final step in the assembly of 30S ribosomal subunit, possibly for assembly of the head region. Essential for efficient processing of 16S rRNA. May be needed both before and after RbfA during the maturation of 16S rRNA. It has affinity for free ribosomal 30S subunits but not for 70S ribosomes.</text>
</comment>
<gene>
    <name evidence="5 8" type="primary">rimM</name>
    <name evidence="8" type="ORF">K7J14_01785</name>
</gene>
<feature type="domain" description="Ribosome maturation factor RimM PRC barrel" evidence="7">
    <location>
        <begin position="101"/>
        <end position="191"/>
    </location>
</feature>
<dbReference type="InterPro" id="IPR009000">
    <property type="entry name" value="Transl_B-barrel_sf"/>
</dbReference>
<evidence type="ECO:0000256" key="3">
    <source>
        <dbReference type="ARBA" id="ARBA00022552"/>
    </source>
</evidence>
<dbReference type="NCBIfam" id="TIGR02273">
    <property type="entry name" value="16S_RimM"/>
    <property type="match status" value="1"/>
</dbReference>
<organism evidence="8 9">
    <name type="scientific">Teretinema zuelzerae</name>
    <dbReference type="NCBI Taxonomy" id="156"/>
    <lineage>
        <taxon>Bacteria</taxon>
        <taxon>Pseudomonadati</taxon>
        <taxon>Spirochaetota</taxon>
        <taxon>Spirochaetia</taxon>
        <taxon>Spirochaetales</taxon>
        <taxon>Treponemataceae</taxon>
        <taxon>Teretinema</taxon>
    </lineage>
</organism>
<dbReference type="GO" id="GO:0005840">
    <property type="term" value="C:ribosome"/>
    <property type="evidence" value="ECO:0007669"/>
    <property type="project" value="InterPro"/>
</dbReference>
<keyword evidence="3 5" id="KW-0698">rRNA processing</keyword>
<dbReference type="EMBL" id="JAINWA010000001">
    <property type="protein sequence ID" value="MCD1653428.1"/>
    <property type="molecule type" value="Genomic_DNA"/>
</dbReference>
<evidence type="ECO:0000256" key="2">
    <source>
        <dbReference type="ARBA" id="ARBA00022517"/>
    </source>
</evidence>
<evidence type="ECO:0000313" key="9">
    <source>
        <dbReference type="Proteomes" id="UP001198163"/>
    </source>
</evidence>
<dbReference type="GO" id="GO:0006364">
    <property type="term" value="P:rRNA processing"/>
    <property type="evidence" value="ECO:0007669"/>
    <property type="project" value="UniProtKB-UniRule"/>
</dbReference>
<dbReference type="GO" id="GO:0005737">
    <property type="term" value="C:cytoplasm"/>
    <property type="evidence" value="ECO:0007669"/>
    <property type="project" value="UniProtKB-SubCell"/>
</dbReference>
<dbReference type="InterPro" id="IPR011961">
    <property type="entry name" value="RimM"/>
</dbReference>
<comment type="subunit">
    <text evidence="5">Binds ribosomal protein uS19.</text>
</comment>
<dbReference type="PANTHER" id="PTHR33692">
    <property type="entry name" value="RIBOSOME MATURATION FACTOR RIMM"/>
    <property type="match status" value="1"/>
</dbReference>
<comment type="similarity">
    <text evidence="5">Belongs to the RimM family.</text>
</comment>
<reference evidence="8" key="1">
    <citation type="submission" date="2021-08" db="EMBL/GenBank/DDBJ databases">
        <title>Comparative analyses of Brucepasteria parasyntrophica and Teretinema zuelzerae.</title>
        <authorList>
            <person name="Song Y."/>
            <person name="Brune A."/>
        </authorList>
    </citation>
    <scope>NUCLEOTIDE SEQUENCE</scope>
    <source>
        <strain evidence="8">DSM 1903</strain>
    </source>
</reference>
<dbReference type="HAMAP" id="MF_00014">
    <property type="entry name" value="Ribosome_mat_RimM"/>
    <property type="match status" value="1"/>
</dbReference>
<protein>
    <recommendedName>
        <fullName evidence="5">Ribosome maturation factor RimM</fullName>
    </recommendedName>
</protein>
<dbReference type="InterPro" id="IPR056792">
    <property type="entry name" value="PRC_RimM"/>
</dbReference>
<dbReference type="Gene3D" id="2.30.30.240">
    <property type="entry name" value="PRC-barrel domain"/>
    <property type="match status" value="1"/>
</dbReference>
<keyword evidence="4 5" id="KW-0143">Chaperone</keyword>
<keyword evidence="9" id="KW-1185">Reference proteome</keyword>
<comment type="subcellular location">
    <subcellularLocation>
        <location evidence="5">Cytoplasm</location>
    </subcellularLocation>
</comment>
<dbReference type="InterPro" id="IPR011033">
    <property type="entry name" value="PRC_barrel-like_sf"/>
</dbReference>
<evidence type="ECO:0000256" key="1">
    <source>
        <dbReference type="ARBA" id="ARBA00022490"/>
    </source>
</evidence>